<dbReference type="InterPro" id="IPR009438">
    <property type="entry name" value="Phytosulfokine"/>
</dbReference>
<comment type="function">
    <text evidence="9">Promotes plant cell differentiation, organogenesis and somatic embryogenesis as well as cell proliferation.</text>
</comment>
<comment type="similarity">
    <text evidence="2 9">Belongs to the phytosulfokine family.</text>
</comment>
<keyword evidence="8 9" id="KW-0339">Growth factor</keyword>
<sequence length="85" mass="9243">MSKLPALFAIAALVTMSLIILPSSEARPIATFSAISLIPTNPAVSQEAITHNDGSCEGRDKEDCLIRRTLEAHIDYIYTSDQIKP</sequence>
<keyword evidence="3 9" id="KW-0217">Developmental protein</keyword>
<evidence type="ECO:0000256" key="1">
    <source>
        <dbReference type="ARBA" id="ARBA00004613"/>
    </source>
</evidence>
<keyword evidence="5 9" id="KW-0765">Sulfation</keyword>
<evidence type="ECO:0000256" key="4">
    <source>
        <dbReference type="ARBA" id="ARBA00022525"/>
    </source>
</evidence>
<name>A0ABP0Y0L9_9ROSI</name>
<proteinExistence type="inferred from homology"/>
<feature type="signal peptide" evidence="9">
    <location>
        <begin position="1"/>
        <end position="26"/>
    </location>
</feature>
<evidence type="ECO:0000256" key="5">
    <source>
        <dbReference type="ARBA" id="ARBA00022641"/>
    </source>
</evidence>
<keyword evidence="6 9" id="KW-0732">Signal</keyword>
<comment type="subcellular location">
    <subcellularLocation>
        <location evidence="1 9">Secreted</location>
    </subcellularLocation>
</comment>
<protein>
    <recommendedName>
        <fullName evidence="9">Phytosulfokine</fullName>
    </recommendedName>
    <component>
        <recommendedName>
            <fullName evidence="9">Phytosulfokine-alpha</fullName>
            <shortName evidence="9">PSK-alpha</shortName>
            <shortName evidence="9">Phytosulfokine-a</shortName>
        </recommendedName>
    </component>
    <component>
        <recommendedName>
            <fullName evidence="9">Phytosulfokine-beta</fullName>
            <shortName evidence="9">PSK-beta</shortName>
            <shortName evidence="9">Phytosulfokine-b</shortName>
        </recommendedName>
    </component>
</protein>
<comment type="PTM">
    <text evidence="9">PSK-alpha is produced by endopeptidase digestion. PSK-beta is produced from PSK-alpha by exopeptidase digestion.</text>
</comment>
<accession>A0ABP0Y0L9</accession>
<gene>
    <name evidence="10" type="ORF">CITCOLO1_LOCUS4193</name>
</gene>
<keyword evidence="7 9" id="KW-0221">Differentiation</keyword>
<evidence type="ECO:0000256" key="3">
    <source>
        <dbReference type="ARBA" id="ARBA00022473"/>
    </source>
</evidence>
<dbReference type="PANTHER" id="PTHR33285:SF55">
    <property type="entry name" value="PHYTOSULFOKINES 3"/>
    <property type="match status" value="1"/>
</dbReference>
<feature type="chain" id="PRO_5044951645" description="Phytosulfokine" evidence="9">
    <location>
        <begin position="27"/>
        <end position="85"/>
    </location>
</feature>
<keyword evidence="4 9" id="KW-0964">Secreted</keyword>
<keyword evidence="11" id="KW-1185">Reference proteome</keyword>
<reference evidence="10 11" key="1">
    <citation type="submission" date="2024-03" db="EMBL/GenBank/DDBJ databases">
        <authorList>
            <person name="Gkanogiannis A."/>
            <person name="Becerra Lopez-Lavalle L."/>
        </authorList>
    </citation>
    <scope>NUCLEOTIDE SEQUENCE [LARGE SCALE GENOMIC DNA]</scope>
</reference>
<dbReference type="EMBL" id="OZ021745">
    <property type="protein sequence ID" value="CAK9312500.1"/>
    <property type="molecule type" value="Genomic_DNA"/>
</dbReference>
<evidence type="ECO:0000313" key="10">
    <source>
        <dbReference type="EMBL" id="CAK9312500.1"/>
    </source>
</evidence>
<evidence type="ECO:0000313" key="11">
    <source>
        <dbReference type="Proteomes" id="UP001642487"/>
    </source>
</evidence>
<dbReference type="Pfam" id="PF06404">
    <property type="entry name" value="PSK"/>
    <property type="match status" value="1"/>
</dbReference>
<evidence type="ECO:0000256" key="8">
    <source>
        <dbReference type="ARBA" id="ARBA00023030"/>
    </source>
</evidence>
<dbReference type="PANTHER" id="PTHR33285">
    <property type="entry name" value="PHYTOSULFOKINES 3"/>
    <property type="match status" value="1"/>
</dbReference>
<evidence type="ECO:0000256" key="9">
    <source>
        <dbReference type="RuleBase" id="RU368031"/>
    </source>
</evidence>
<evidence type="ECO:0000256" key="6">
    <source>
        <dbReference type="ARBA" id="ARBA00022729"/>
    </source>
</evidence>
<evidence type="ECO:0000256" key="7">
    <source>
        <dbReference type="ARBA" id="ARBA00022782"/>
    </source>
</evidence>
<evidence type="ECO:0000256" key="2">
    <source>
        <dbReference type="ARBA" id="ARBA00010781"/>
    </source>
</evidence>
<comment type="PTM">
    <text evidence="9">Sulfation is important for activity and for the binding to a putative membrane receptor.</text>
</comment>
<dbReference type="Proteomes" id="UP001642487">
    <property type="component" value="Chromosome 11"/>
</dbReference>
<organism evidence="10 11">
    <name type="scientific">Citrullus colocynthis</name>
    <name type="common">colocynth</name>
    <dbReference type="NCBI Taxonomy" id="252529"/>
    <lineage>
        <taxon>Eukaryota</taxon>
        <taxon>Viridiplantae</taxon>
        <taxon>Streptophyta</taxon>
        <taxon>Embryophyta</taxon>
        <taxon>Tracheophyta</taxon>
        <taxon>Spermatophyta</taxon>
        <taxon>Magnoliopsida</taxon>
        <taxon>eudicotyledons</taxon>
        <taxon>Gunneridae</taxon>
        <taxon>Pentapetalae</taxon>
        <taxon>rosids</taxon>
        <taxon>fabids</taxon>
        <taxon>Cucurbitales</taxon>
        <taxon>Cucurbitaceae</taxon>
        <taxon>Benincaseae</taxon>
        <taxon>Citrullus</taxon>
    </lineage>
</organism>